<comment type="caution">
    <text evidence="2">The sequence shown here is derived from an EMBL/GenBank/DDBJ whole genome shotgun (WGS) entry which is preliminary data.</text>
</comment>
<dbReference type="Proteomes" id="UP001341840">
    <property type="component" value="Unassembled WGS sequence"/>
</dbReference>
<dbReference type="InterPro" id="IPR044824">
    <property type="entry name" value="MAIN-like"/>
</dbReference>
<gene>
    <name evidence="2" type="ORF">PIB30_056240</name>
</gene>
<feature type="domain" description="Aminotransferase-like plant mobile" evidence="1">
    <location>
        <begin position="60"/>
        <end position="102"/>
    </location>
</feature>
<dbReference type="PANTHER" id="PTHR46033">
    <property type="entry name" value="PROTEIN MAIN-LIKE 2"/>
    <property type="match status" value="1"/>
</dbReference>
<dbReference type="PANTHER" id="PTHR46033:SF8">
    <property type="entry name" value="PROTEIN MAINTENANCE OF MERISTEMS-LIKE"/>
    <property type="match status" value="1"/>
</dbReference>
<evidence type="ECO:0000313" key="2">
    <source>
        <dbReference type="EMBL" id="MED6160960.1"/>
    </source>
</evidence>
<evidence type="ECO:0000259" key="1">
    <source>
        <dbReference type="Pfam" id="PF10536"/>
    </source>
</evidence>
<keyword evidence="3" id="KW-1185">Reference proteome</keyword>
<protein>
    <recommendedName>
        <fullName evidence="1">Aminotransferase-like plant mobile domain-containing protein</fullName>
    </recommendedName>
</protein>
<reference evidence="2 3" key="1">
    <citation type="journal article" date="2023" name="Plants (Basel)">
        <title>Bridging the Gap: Combining Genomics and Transcriptomics Approaches to Understand Stylosanthes scabra, an Orphan Legume from the Brazilian Caatinga.</title>
        <authorList>
            <person name="Ferreira-Neto J.R.C."/>
            <person name="da Silva M.D."/>
            <person name="Binneck E."/>
            <person name="de Melo N.F."/>
            <person name="da Silva R.H."/>
            <person name="de Melo A.L.T.M."/>
            <person name="Pandolfi V."/>
            <person name="Bustamante F.O."/>
            <person name="Brasileiro-Vidal A.C."/>
            <person name="Benko-Iseppon A.M."/>
        </authorList>
    </citation>
    <scope>NUCLEOTIDE SEQUENCE [LARGE SCALE GENOMIC DNA]</scope>
    <source>
        <tissue evidence="2">Leaves</tissue>
    </source>
</reference>
<dbReference type="InterPro" id="IPR019557">
    <property type="entry name" value="AminoTfrase-like_pln_mobile"/>
</dbReference>
<evidence type="ECO:0000313" key="3">
    <source>
        <dbReference type="Proteomes" id="UP001341840"/>
    </source>
</evidence>
<dbReference type="Pfam" id="PF10536">
    <property type="entry name" value="PMD"/>
    <property type="match status" value="1"/>
</dbReference>
<dbReference type="EMBL" id="JASCZI010121276">
    <property type="protein sequence ID" value="MED6160960.1"/>
    <property type="molecule type" value="Genomic_DNA"/>
</dbReference>
<organism evidence="2 3">
    <name type="scientific">Stylosanthes scabra</name>
    <dbReference type="NCBI Taxonomy" id="79078"/>
    <lineage>
        <taxon>Eukaryota</taxon>
        <taxon>Viridiplantae</taxon>
        <taxon>Streptophyta</taxon>
        <taxon>Embryophyta</taxon>
        <taxon>Tracheophyta</taxon>
        <taxon>Spermatophyta</taxon>
        <taxon>Magnoliopsida</taxon>
        <taxon>eudicotyledons</taxon>
        <taxon>Gunneridae</taxon>
        <taxon>Pentapetalae</taxon>
        <taxon>rosids</taxon>
        <taxon>fabids</taxon>
        <taxon>Fabales</taxon>
        <taxon>Fabaceae</taxon>
        <taxon>Papilionoideae</taxon>
        <taxon>50 kb inversion clade</taxon>
        <taxon>dalbergioids sensu lato</taxon>
        <taxon>Dalbergieae</taxon>
        <taxon>Pterocarpus clade</taxon>
        <taxon>Stylosanthes</taxon>
    </lineage>
</organism>
<name>A0ABU6UK60_9FABA</name>
<sequence>MAGQGGEQLERDADINRLDRTHHMAGAIGFQEPRTLAPRVIVPTMPPPDCLVPYIHEAGFGGTLQMRPFDYNMPLVSVLVERWRPETHSFHMPWGECTITLQLFNECRMWPIISDCAPTVTRSAGAFENSGCGMRQTLGRWPRNIWADVPRLQGEELCWGEDDLAEDASADDSGERGSARCAATVCPMLHHDDDRGRLVPRQDQQHRVAVHSIVGLSRSVLDIPPPLHREQARQYGDEWVSATGVIMDIPEISTLLSTRQKRDGVPACFTVCSISCLIRDELTLLSLE</sequence>
<accession>A0ABU6UK60</accession>
<proteinExistence type="predicted"/>